<evidence type="ECO:0000313" key="3">
    <source>
        <dbReference type="EMBL" id="CAH1975966.1"/>
    </source>
</evidence>
<feature type="domain" description="Chitin-binding type-2" evidence="2">
    <location>
        <begin position="56"/>
        <end position="105"/>
    </location>
</feature>
<dbReference type="GO" id="GO:0005576">
    <property type="term" value="C:extracellular region"/>
    <property type="evidence" value="ECO:0007669"/>
    <property type="project" value="InterPro"/>
</dbReference>
<accession>A0A9P0KRN0</accession>
<dbReference type="OrthoDB" id="6783483at2759"/>
<gene>
    <name evidence="3" type="ORF">ACAOBT_LOCUS11872</name>
</gene>
<dbReference type="InterPro" id="IPR036508">
    <property type="entry name" value="Chitin-bd_dom_sf"/>
</dbReference>
<comment type="caution">
    <text evidence="3">The sequence shown here is derived from an EMBL/GenBank/DDBJ whole genome shotgun (WGS) entry which is preliminary data.</text>
</comment>
<evidence type="ECO:0000259" key="2">
    <source>
        <dbReference type="PROSITE" id="PS50940"/>
    </source>
</evidence>
<dbReference type="AlphaFoldDB" id="A0A9P0KRN0"/>
<organism evidence="3 4">
    <name type="scientific">Acanthoscelides obtectus</name>
    <name type="common">Bean weevil</name>
    <name type="synonym">Bruchus obtectus</name>
    <dbReference type="NCBI Taxonomy" id="200917"/>
    <lineage>
        <taxon>Eukaryota</taxon>
        <taxon>Metazoa</taxon>
        <taxon>Ecdysozoa</taxon>
        <taxon>Arthropoda</taxon>
        <taxon>Hexapoda</taxon>
        <taxon>Insecta</taxon>
        <taxon>Pterygota</taxon>
        <taxon>Neoptera</taxon>
        <taxon>Endopterygota</taxon>
        <taxon>Coleoptera</taxon>
        <taxon>Polyphaga</taxon>
        <taxon>Cucujiformia</taxon>
        <taxon>Chrysomeloidea</taxon>
        <taxon>Chrysomelidae</taxon>
        <taxon>Bruchinae</taxon>
        <taxon>Bruchini</taxon>
        <taxon>Acanthoscelides</taxon>
    </lineage>
</organism>
<dbReference type="GO" id="GO:0008061">
    <property type="term" value="F:chitin binding"/>
    <property type="evidence" value="ECO:0007669"/>
    <property type="project" value="InterPro"/>
</dbReference>
<keyword evidence="1" id="KW-0732">Signal</keyword>
<evidence type="ECO:0000313" key="4">
    <source>
        <dbReference type="Proteomes" id="UP001152888"/>
    </source>
</evidence>
<dbReference type="EMBL" id="CAKOFQ010006841">
    <property type="protein sequence ID" value="CAH1975966.1"/>
    <property type="molecule type" value="Genomic_DNA"/>
</dbReference>
<sequence length="176" mass="19908">MKLQKVLLFAATIVVAVGALPSSIESEDESLEGLGVIMEISDDSENRKAKPKRIRQPNCYQVKEGVFPAQNCDQYYICIKQFWWFTAELHTCPAGQKYSDIANGCVTGSCRKVPKTRNVLPPTCEETGPGVFVAPNCNQYYECVKIWWWYSLNLRSCSPSKVYDPHEQLCVRGKCQ</sequence>
<feature type="signal peptide" evidence="1">
    <location>
        <begin position="1"/>
        <end position="19"/>
    </location>
</feature>
<name>A0A9P0KRN0_ACAOB</name>
<dbReference type="Proteomes" id="UP001152888">
    <property type="component" value="Unassembled WGS sequence"/>
</dbReference>
<protein>
    <recommendedName>
        <fullName evidence="2">Chitin-binding type-2 domain-containing protein</fullName>
    </recommendedName>
</protein>
<reference evidence="3" key="1">
    <citation type="submission" date="2022-03" db="EMBL/GenBank/DDBJ databases">
        <authorList>
            <person name="Sayadi A."/>
        </authorList>
    </citation>
    <scope>NUCLEOTIDE SEQUENCE</scope>
</reference>
<dbReference type="InterPro" id="IPR002557">
    <property type="entry name" value="Chitin-bd_dom"/>
</dbReference>
<keyword evidence="4" id="KW-1185">Reference proteome</keyword>
<dbReference type="Pfam" id="PF01607">
    <property type="entry name" value="CBM_14"/>
    <property type="match status" value="2"/>
</dbReference>
<dbReference type="SUPFAM" id="SSF57625">
    <property type="entry name" value="Invertebrate chitin-binding proteins"/>
    <property type="match status" value="2"/>
</dbReference>
<proteinExistence type="predicted"/>
<dbReference type="SMART" id="SM00494">
    <property type="entry name" value="ChtBD2"/>
    <property type="match status" value="2"/>
</dbReference>
<feature type="chain" id="PRO_5040179963" description="Chitin-binding type-2 domain-containing protein" evidence="1">
    <location>
        <begin position="20"/>
        <end position="176"/>
    </location>
</feature>
<dbReference type="PROSITE" id="PS50940">
    <property type="entry name" value="CHIT_BIND_II"/>
    <property type="match status" value="1"/>
</dbReference>
<evidence type="ECO:0000256" key="1">
    <source>
        <dbReference type="SAM" id="SignalP"/>
    </source>
</evidence>